<dbReference type="PROSITE" id="PS50948">
    <property type="entry name" value="PAN"/>
    <property type="match status" value="1"/>
</dbReference>
<proteinExistence type="inferred from homology"/>
<evidence type="ECO:0000256" key="18">
    <source>
        <dbReference type="PROSITE-ProRule" id="PRU10141"/>
    </source>
</evidence>
<sequence>MASSLACLPFFLLLLPCLLLAQNTGNIGVGDFLSAGDNRAQSWLSPSGDFAFGFRQLEKKDLYLLAICYNKIPDKTIVWYANGDDPAPARSKLELTADRGLVITSPQGTEIWKSGVNLGDAANGFMNDTGNFILSNSASEILWQSFDRPTDTLLPGQILKRLSPGQTLESGGQMLSSRLTETNFSRGRFQFRLIPDGNAVLNTNNLPTGLAYGAYFWSNTVASNASNAGLRVVFNESGYLYVLRESDKRELLTQGRVVPAAENYHRLTLNFDGVLVQYSHPKNSTGNAGDWSIIRSMPENICTDLVGLGAGPCGFNSVCQLSTDQRPICSCPQRFSLLDPNDVHGGCRPSFYTQFCEEDVSNSPKDFDFLELENTDWPTSDYEKYTPYNIEECQKACSQDCFCNVIVFREGQCWKKKLPLSNGRQDEKVNGKAFIKVRKDNSARREPSSRSLPFPFENKNKDGLVLTVSVLLGGSVLVNLVLSFYSFFFYRNKSKRFPQSPERAEESNLRCFSYKELFVATDGFKEVVGRGSFGIVYKGILEIGTKVPVAVKKLDKIVEEGEKEFRTEVKVIGQTHHKNLVQLVGFCDEGQHRLLVYEFLRNGTLANFLFKEAKLSWNQRTQIAFGIARGLAYLHEECSTQIIHCDIKPQNILLDDHYDAKIADFGLAKLLLLDQSQTFTAIRGTKGYVAPEWFRNMPVTVKADVYSFGVLLLEIVCGRKCVDTEVSSERAILIDWAYDCYQEGIISALVENDEEAMNDMKLERFVKVAIWCIQEDPALRPTMKMAILMLEGIVQVTAPPCPCPFTTVVG</sequence>
<evidence type="ECO:0000259" key="23">
    <source>
        <dbReference type="PROSITE" id="PS50948"/>
    </source>
</evidence>
<keyword evidence="5 19" id="KW-0812">Transmembrane</keyword>
<keyword evidence="11 19" id="KW-0472">Membrane</keyword>
<dbReference type="EC" id="2.7.11.1" evidence="17"/>
<evidence type="ECO:0000256" key="8">
    <source>
        <dbReference type="ARBA" id="ARBA00022777"/>
    </source>
</evidence>
<feature type="domain" description="Bulb-type lectin" evidence="22">
    <location>
        <begin position="24"/>
        <end position="147"/>
    </location>
</feature>
<evidence type="ECO:0000256" key="17">
    <source>
        <dbReference type="PIRNR" id="PIRNR000641"/>
    </source>
</evidence>
<protein>
    <recommendedName>
        <fullName evidence="17">Receptor-like serine/threonine-protein kinase</fullName>
        <ecNumber evidence="17">2.7.11.1</ecNumber>
    </recommendedName>
</protein>
<dbReference type="Gene3D" id="3.30.200.20">
    <property type="entry name" value="Phosphorylase Kinase, domain 1"/>
    <property type="match status" value="1"/>
</dbReference>
<dbReference type="InterPro" id="IPR024171">
    <property type="entry name" value="SRK-like_kinase"/>
</dbReference>
<feature type="chain" id="PRO_5045278719" description="Receptor-like serine/threonine-protein kinase" evidence="20">
    <location>
        <begin position="22"/>
        <end position="810"/>
    </location>
</feature>
<evidence type="ECO:0000256" key="10">
    <source>
        <dbReference type="ARBA" id="ARBA00022989"/>
    </source>
</evidence>
<dbReference type="InterPro" id="IPR036426">
    <property type="entry name" value="Bulb-type_lectin_dom_sf"/>
</dbReference>
<evidence type="ECO:0000256" key="16">
    <source>
        <dbReference type="ARBA" id="ARBA00048679"/>
    </source>
</evidence>
<keyword evidence="7 17" id="KW-0547">Nucleotide-binding</keyword>
<organism evidence="24 25">
    <name type="scientific">Hevea brasiliensis</name>
    <name type="common">Para rubber tree</name>
    <name type="synonym">Siphonia brasiliensis</name>
    <dbReference type="NCBI Taxonomy" id="3981"/>
    <lineage>
        <taxon>Eukaryota</taxon>
        <taxon>Viridiplantae</taxon>
        <taxon>Streptophyta</taxon>
        <taxon>Embryophyta</taxon>
        <taxon>Tracheophyta</taxon>
        <taxon>Spermatophyta</taxon>
        <taxon>Magnoliopsida</taxon>
        <taxon>eudicotyledons</taxon>
        <taxon>Gunneridae</taxon>
        <taxon>Pentapetalae</taxon>
        <taxon>rosids</taxon>
        <taxon>fabids</taxon>
        <taxon>Malpighiales</taxon>
        <taxon>Euphorbiaceae</taxon>
        <taxon>Crotonoideae</taxon>
        <taxon>Micrandreae</taxon>
        <taxon>Hevea</taxon>
    </lineage>
</organism>
<comment type="caution">
    <text evidence="24">The sequence shown here is derived from an EMBL/GenBank/DDBJ whole genome shotgun (WGS) entry which is preliminary data.</text>
</comment>
<keyword evidence="9 17" id="KW-0067">ATP-binding</keyword>
<evidence type="ECO:0000256" key="3">
    <source>
        <dbReference type="ARBA" id="ARBA00022536"/>
    </source>
</evidence>
<evidence type="ECO:0000313" key="25">
    <source>
        <dbReference type="Proteomes" id="UP001174677"/>
    </source>
</evidence>
<dbReference type="InterPro" id="IPR051343">
    <property type="entry name" value="G-type_lectin_kinases/EP1-like"/>
</dbReference>
<feature type="signal peptide" evidence="20">
    <location>
        <begin position="1"/>
        <end position="21"/>
    </location>
</feature>
<evidence type="ECO:0000256" key="5">
    <source>
        <dbReference type="ARBA" id="ARBA00022692"/>
    </source>
</evidence>
<dbReference type="SUPFAM" id="SSF51110">
    <property type="entry name" value="alpha-D-mannose-specific plant lectins"/>
    <property type="match status" value="1"/>
</dbReference>
<dbReference type="Proteomes" id="UP001174677">
    <property type="component" value="Chromosome 16"/>
</dbReference>
<evidence type="ECO:0000256" key="2">
    <source>
        <dbReference type="ARBA" id="ARBA00022527"/>
    </source>
</evidence>
<evidence type="ECO:0000256" key="15">
    <source>
        <dbReference type="ARBA" id="ARBA00047899"/>
    </source>
</evidence>
<evidence type="ECO:0000256" key="12">
    <source>
        <dbReference type="ARBA" id="ARBA00023157"/>
    </source>
</evidence>
<evidence type="ECO:0000256" key="7">
    <source>
        <dbReference type="ARBA" id="ARBA00022741"/>
    </source>
</evidence>
<comment type="catalytic activity">
    <reaction evidence="15 17">
        <text>L-threonyl-[protein] + ATP = O-phospho-L-threonyl-[protein] + ADP + H(+)</text>
        <dbReference type="Rhea" id="RHEA:46608"/>
        <dbReference type="Rhea" id="RHEA-COMP:11060"/>
        <dbReference type="Rhea" id="RHEA-COMP:11605"/>
        <dbReference type="ChEBI" id="CHEBI:15378"/>
        <dbReference type="ChEBI" id="CHEBI:30013"/>
        <dbReference type="ChEBI" id="CHEBI:30616"/>
        <dbReference type="ChEBI" id="CHEBI:61977"/>
        <dbReference type="ChEBI" id="CHEBI:456216"/>
        <dbReference type="EC" id="2.7.11.1"/>
    </reaction>
</comment>
<evidence type="ECO:0000256" key="9">
    <source>
        <dbReference type="ARBA" id="ARBA00022840"/>
    </source>
</evidence>
<dbReference type="PROSITE" id="PS00108">
    <property type="entry name" value="PROTEIN_KINASE_ST"/>
    <property type="match status" value="1"/>
</dbReference>
<dbReference type="SMART" id="SM00220">
    <property type="entry name" value="S_TKc"/>
    <property type="match status" value="1"/>
</dbReference>
<keyword evidence="10 19" id="KW-1133">Transmembrane helix</keyword>
<evidence type="ECO:0000256" key="4">
    <source>
        <dbReference type="ARBA" id="ARBA00022679"/>
    </source>
</evidence>
<keyword evidence="3" id="KW-0245">EGF-like domain</keyword>
<dbReference type="CDD" id="cd14066">
    <property type="entry name" value="STKc_IRAK"/>
    <property type="match status" value="1"/>
</dbReference>
<dbReference type="PROSITE" id="PS50927">
    <property type="entry name" value="BULB_LECTIN"/>
    <property type="match status" value="1"/>
</dbReference>
<keyword evidence="14" id="KW-0325">Glycoprotein</keyword>
<dbReference type="InterPro" id="IPR001480">
    <property type="entry name" value="Bulb-type_lectin_dom"/>
</dbReference>
<dbReference type="PANTHER" id="PTHR47976">
    <property type="entry name" value="G-TYPE LECTIN S-RECEPTOR-LIKE SERINE/THREONINE-PROTEIN KINASE SD2-5"/>
    <property type="match status" value="1"/>
</dbReference>
<dbReference type="InterPro" id="IPR011009">
    <property type="entry name" value="Kinase-like_dom_sf"/>
</dbReference>
<keyword evidence="2 17" id="KW-0723">Serine/threonine-protein kinase</keyword>
<dbReference type="PROSITE" id="PS50011">
    <property type="entry name" value="PROTEIN_KINASE_DOM"/>
    <property type="match status" value="1"/>
</dbReference>
<dbReference type="Gene3D" id="2.90.10.10">
    <property type="entry name" value="Bulb-type lectin domain"/>
    <property type="match status" value="2"/>
</dbReference>
<evidence type="ECO:0000313" key="24">
    <source>
        <dbReference type="EMBL" id="KAJ9145801.1"/>
    </source>
</evidence>
<comment type="similarity">
    <text evidence="17">Belongs to the protein kinase superfamily. Ser/Thr protein kinase family.</text>
</comment>
<keyword evidence="6 20" id="KW-0732">Signal</keyword>
<comment type="subcellular location">
    <subcellularLocation>
        <location evidence="1">Membrane</location>
        <topology evidence="1">Single-pass membrane protein</topology>
    </subcellularLocation>
</comment>
<evidence type="ECO:0000256" key="14">
    <source>
        <dbReference type="ARBA" id="ARBA00023180"/>
    </source>
</evidence>
<feature type="transmembrane region" description="Helical" evidence="19">
    <location>
        <begin position="464"/>
        <end position="490"/>
    </location>
</feature>
<dbReference type="InterPro" id="IPR017441">
    <property type="entry name" value="Protein_kinase_ATP_BS"/>
</dbReference>
<evidence type="ECO:0000256" key="20">
    <source>
        <dbReference type="SAM" id="SignalP"/>
    </source>
</evidence>
<evidence type="ECO:0000256" key="6">
    <source>
        <dbReference type="ARBA" id="ARBA00022729"/>
    </source>
</evidence>
<feature type="domain" description="Protein kinase" evidence="21">
    <location>
        <begin position="522"/>
        <end position="794"/>
    </location>
</feature>
<dbReference type="PROSITE" id="PS00107">
    <property type="entry name" value="PROTEIN_KINASE_ATP"/>
    <property type="match status" value="1"/>
</dbReference>
<keyword evidence="4 17" id="KW-0808">Transferase</keyword>
<evidence type="ECO:0000256" key="1">
    <source>
        <dbReference type="ARBA" id="ARBA00004167"/>
    </source>
</evidence>
<evidence type="ECO:0000256" key="13">
    <source>
        <dbReference type="ARBA" id="ARBA00023170"/>
    </source>
</evidence>
<keyword evidence="12" id="KW-1015">Disulfide bond</keyword>
<dbReference type="Pfam" id="PF00069">
    <property type="entry name" value="Pkinase"/>
    <property type="match status" value="1"/>
</dbReference>
<dbReference type="InterPro" id="IPR008271">
    <property type="entry name" value="Ser/Thr_kinase_AS"/>
</dbReference>
<accession>A0ABQ9KN33</accession>
<keyword evidence="13" id="KW-0675">Receptor</keyword>
<evidence type="ECO:0000256" key="11">
    <source>
        <dbReference type="ARBA" id="ARBA00023136"/>
    </source>
</evidence>
<evidence type="ECO:0000259" key="21">
    <source>
        <dbReference type="PROSITE" id="PS50011"/>
    </source>
</evidence>
<keyword evidence="25" id="KW-1185">Reference proteome</keyword>
<feature type="domain" description="Apple" evidence="23">
    <location>
        <begin position="356"/>
        <end position="439"/>
    </location>
</feature>
<feature type="binding site" evidence="18">
    <location>
        <position position="553"/>
    </location>
    <ligand>
        <name>ATP</name>
        <dbReference type="ChEBI" id="CHEBI:30616"/>
    </ligand>
</feature>
<evidence type="ECO:0000256" key="19">
    <source>
        <dbReference type="SAM" id="Phobius"/>
    </source>
</evidence>
<dbReference type="SMART" id="SM00108">
    <property type="entry name" value="B_lectin"/>
    <property type="match status" value="1"/>
</dbReference>
<dbReference type="InterPro" id="IPR000719">
    <property type="entry name" value="Prot_kinase_dom"/>
</dbReference>
<name>A0ABQ9KN33_HEVBR</name>
<evidence type="ECO:0000259" key="22">
    <source>
        <dbReference type="PROSITE" id="PS50927"/>
    </source>
</evidence>
<reference evidence="24" key="1">
    <citation type="journal article" date="2023" name="Plant Biotechnol. J.">
        <title>Chromosome-level wild Hevea brasiliensis genome provides new tools for genomic-assisted breeding and valuable loci to elevate rubber yield.</title>
        <authorList>
            <person name="Cheng H."/>
            <person name="Song X."/>
            <person name="Hu Y."/>
            <person name="Wu T."/>
            <person name="Yang Q."/>
            <person name="An Z."/>
            <person name="Feng S."/>
            <person name="Deng Z."/>
            <person name="Wu W."/>
            <person name="Zeng X."/>
            <person name="Tu M."/>
            <person name="Wang X."/>
            <person name="Huang H."/>
        </authorList>
    </citation>
    <scope>NUCLEOTIDE SEQUENCE</scope>
    <source>
        <strain evidence="24">MT/VB/25A 57/8</strain>
    </source>
</reference>
<gene>
    <name evidence="24" type="ORF">P3X46_028136</name>
</gene>
<dbReference type="EMBL" id="JARPOI010000016">
    <property type="protein sequence ID" value="KAJ9145801.1"/>
    <property type="molecule type" value="Genomic_DNA"/>
</dbReference>
<dbReference type="Gene3D" id="1.10.510.10">
    <property type="entry name" value="Transferase(Phosphotransferase) domain 1"/>
    <property type="match status" value="1"/>
</dbReference>
<dbReference type="SUPFAM" id="SSF56112">
    <property type="entry name" value="Protein kinase-like (PK-like)"/>
    <property type="match status" value="1"/>
</dbReference>
<dbReference type="Pfam" id="PF01453">
    <property type="entry name" value="B_lectin"/>
    <property type="match status" value="1"/>
</dbReference>
<dbReference type="InterPro" id="IPR003609">
    <property type="entry name" value="Pan_app"/>
</dbReference>
<dbReference type="PIRSF" id="PIRSF000641">
    <property type="entry name" value="SRK"/>
    <property type="match status" value="1"/>
</dbReference>
<keyword evidence="8 17" id="KW-0418">Kinase</keyword>
<dbReference type="CDD" id="cd01098">
    <property type="entry name" value="PAN_AP_plant"/>
    <property type="match status" value="1"/>
</dbReference>
<dbReference type="PANTHER" id="PTHR47976:SF15">
    <property type="entry name" value="G-TYPE LECTIN S-RECEPTOR-LIKE SERINE_THREONINE-PROTEIN KINASE RLK1"/>
    <property type="match status" value="1"/>
</dbReference>
<comment type="catalytic activity">
    <reaction evidence="16 17">
        <text>L-seryl-[protein] + ATP = O-phospho-L-seryl-[protein] + ADP + H(+)</text>
        <dbReference type="Rhea" id="RHEA:17989"/>
        <dbReference type="Rhea" id="RHEA-COMP:9863"/>
        <dbReference type="Rhea" id="RHEA-COMP:11604"/>
        <dbReference type="ChEBI" id="CHEBI:15378"/>
        <dbReference type="ChEBI" id="CHEBI:29999"/>
        <dbReference type="ChEBI" id="CHEBI:30616"/>
        <dbReference type="ChEBI" id="CHEBI:83421"/>
        <dbReference type="ChEBI" id="CHEBI:456216"/>
        <dbReference type="EC" id="2.7.11.1"/>
    </reaction>
</comment>